<evidence type="ECO:0000313" key="6">
    <source>
        <dbReference type="Proteomes" id="UP001500320"/>
    </source>
</evidence>
<protein>
    <submittedName>
        <fullName evidence="5">Glycosyltransferase</fullName>
    </submittedName>
</protein>
<comment type="caution">
    <text evidence="5">The sequence shown here is derived from an EMBL/GenBank/DDBJ whole genome shotgun (WGS) entry which is preliminary data.</text>
</comment>
<dbReference type="PANTHER" id="PTHR43630:SF1">
    <property type="entry name" value="POLY-BETA-1,6-N-ACETYL-D-GLUCOSAMINE SYNTHASE"/>
    <property type="match status" value="1"/>
</dbReference>
<dbReference type="Gene3D" id="3.90.550.10">
    <property type="entry name" value="Spore Coat Polysaccharide Biosynthesis Protein SpsA, Chain A"/>
    <property type="match status" value="1"/>
</dbReference>
<sequence length="503" mass="54917">MREGALAAGAAAAGVPGVLEALAEGVRWLLAVSGAAVMVYFLCVNTSYLVLIALATWDSVHYHRRVAFAGADDVYSNPLNPAISVIMPAYNEEAGIVEAVRAMLSMRYPSFEIIVVDDGSRDGTFDRLREEYDLVEVPRVVPDDIPTRGRVLSVHVPGGGSQVLTVVRKSNSGRADALNVGINFARNPLVCMVDADSILDPGALLSVAKPFTDDPLRTVATGGVIRIANGCDVVGGRVVTVRMPRQWLVRIQVIEYLRAFLLGRTGWSRLGGLLIISGAFGLFRRDAVVEIGGLDPDSIGEDAELVTRLHRHMREQDRDYRIVFVSEPVSWTEAPSTLAVLGRQRRRWSRGLAELAWKHRAMFGNPRYGRIGLLALPYYVVFELLAPLVSLSGLVLVPLGVLVGAIDLPFAGAIMLASYGYALLVAFTALAVEEYAFHRYTRWRDLGVAALAAFAENIGYRQFNAWWGVQGIVAALRRTQQVWGVMTREGFSAQGRPTGGKRR</sequence>
<dbReference type="SUPFAM" id="SSF53448">
    <property type="entry name" value="Nucleotide-diphospho-sugar transferases"/>
    <property type="match status" value="1"/>
</dbReference>
<dbReference type="RefSeq" id="WP_344865581.1">
    <property type="nucleotide sequence ID" value="NZ_BAAAUT010000072.1"/>
</dbReference>
<accession>A0ABP6NYT9</accession>
<evidence type="ECO:0000256" key="3">
    <source>
        <dbReference type="ARBA" id="ARBA00022679"/>
    </source>
</evidence>
<keyword evidence="4" id="KW-0472">Membrane</keyword>
<keyword evidence="2" id="KW-0328">Glycosyltransferase</keyword>
<dbReference type="CDD" id="cd06423">
    <property type="entry name" value="CESA_like"/>
    <property type="match status" value="1"/>
</dbReference>
<dbReference type="Pfam" id="PF13641">
    <property type="entry name" value="Glyco_tranf_2_3"/>
    <property type="match status" value="1"/>
</dbReference>
<proteinExistence type="inferred from homology"/>
<evidence type="ECO:0000256" key="4">
    <source>
        <dbReference type="SAM" id="Phobius"/>
    </source>
</evidence>
<gene>
    <name evidence="5" type="ORF">GCM10010466_61160</name>
</gene>
<feature type="transmembrane region" description="Helical" evidence="4">
    <location>
        <begin position="376"/>
        <end position="404"/>
    </location>
</feature>
<feature type="transmembrane region" description="Helical" evidence="4">
    <location>
        <begin position="410"/>
        <end position="432"/>
    </location>
</feature>
<dbReference type="EMBL" id="BAAAUT010000072">
    <property type="protein sequence ID" value="GAA3161930.1"/>
    <property type="molecule type" value="Genomic_DNA"/>
</dbReference>
<dbReference type="PANTHER" id="PTHR43630">
    <property type="entry name" value="POLY-BETA-1,6-N-ACETYL-D-GLUCOSAMINE SYNTHASE"/>
    <property type="match status" value="1"/>
</dbReference>
<keyword evidence="3" id="KW-0808">Transferase</keyword>
<organism evidence="5 6">
    <name type="scientific">Planomonospora alba</name>
    <dbReference type="NCBI Taxonomy" id="161354"/>
    <lineage>
        <taxon>Bacteria</taxon>
        <taxon>Bacillati</taxon>
        <taxon>Actinomycetota</taxon>
        <taxon>Actinomycetes</taxon>
        <taxon>Streptosporangiales</taxon>
        <taxon>Streptosporangiaceae</taxon>
        <taxon>Planomonospora</taxon>
    </lineage>
</organism>
<keyword evidence="4" id="KW-1133">Transmembrane helix</keyword>
<name>A0ABP6NYT9_9ACTN</name>
<evidence type="ECO:0000313" key="5">
    <source>
        <dbReference type="EMBL" id="GAA3161930.1"/>
    </source>
</evidence>
<dbReference type="InterPro" id="IPR029044">
    <property type="entry name" value="Nucleotide-diphossugar_trans"/>
</dbReference>
<keyword evidence="4" id="KW-0812">Transmembrane</keyword>
<dbReference type="Proteomes" id="UP001500320">
    <property type="component" value="Unassembled WGS sequence"/>
</dbReference>
<evidence type="ECO:0000256" key="1">
    <source>
        <dbReference type="ARBA" id="ARBA00006739"/>
    </source>
</evidence>
<evidence type="ECO:0000256" key="2">
    <source>
        <dbReference type="ARBA" id="ARBA00022676"/>
    </source>
</evidence>
<comment type="similarity">
    <text evidence="1">Belongs to the glycosyltransferase 2 family.</text>
</comment>
<keyword evidence="6" id="KW-1185">Reference proteome</keyword>
<feature type="transmembrane region" description="Helical" evidence="4">
    <location>
        <begin position="33"/>
        <end position="55"/>
    </location>
</feature>
<reference evidence="6" key="1">
    <citation type="journal article" date="2019" name="Int. J. Syst. Evol. Microbiol.">
        <title>The Global Catalogue of Microorganisms (GCM) 10K type strain sequencing project: providing services to taxonomists for standard genome sequencing and annotation.</title>
        <authorList>
            <consortium name="The Broad Institute Genomics Platform"/>
            <consortium name="The Broad Institute Genome Sequencing Center for Infectious Disease"/>
            <person name="Wu L."/>
            <person name="Ma J."/>
        </authorList>
    </citation>
    <scope>NUCLEOTIDE SEQUENCE [LARGE SCALE GENOMIC DNA]</scope>
    <source>
        <strain evidence="6">JCM 9373</strain>
    </source>
</reference>